<dbReference type="EMBL" id="RCUY01000011">
    <property type="protein sequence ID" value="RLP80698.1"/>
    <property type="molecule type" value="Genomic_DNA"/>
</dbReference>
<proteinExistence type="predicted"/>
<accession>A0A3L7AMJ2</accession>
<dbReference type="SUPFAM" id="SSF51905">
    <property type="entry name" value="FAD/NAD(P)-binding domain"/>
    <property type="match status" value="1"/>
</dbReference>
<dbReference type="RefSeq" id="WP_121686974.1">
    <property type="nucleotide sequence ID" value="NZ_RCUY01000001.1"/>
</dbReference>
<dbReference type="Gene3D" id="3.30.70.2450">
    <property type="match status" value="1"/>
</dbReference>
<gene>
    <name evidence="6" type="ORF">D9V34_00285</name>
    <name evidence="5" type="ORF">D9V34_12580</name>
</gene>
<dbReference type="Gene3D" id="3.50.50.60">
    <property type="entry name" value="FAD/NAD(P)-binding domain"/>
    <property type="match status" value="1"/>
</dbReference>
<dbReference type="Pfam" id="PF01494">
    <property type="entry name" value="FAD_binding_3"/>
    <property type="match status" value="1"/>
</dbReference>
<reference evidence="5 7" key="1">
    <citation type="submission" date="2018-10" db="EMBL/GenBank/DDBJ databases">
        <authorList>
            <person name="Li J."/>
        </authorList>
    </citation>
    <scope>NUCLEOTIDE SEQUENCE [LARGE SCALE GENOMIC DNA]</scope>
    <source>
        <strain evidence="5 7">JCM 11654</strain>
    </source>
</reference>
<dbReference type="InterPro" id="IPR002938">
    <property type="entry name" value="FAD-bd"/>
</dbReference>
<keyword evidence="7" id="KW-1185">Reference proteome</keyword>
<evidence type="ECO:0000313" key="5">
    <source>
        <dbReference type="EMBL" id="RLP80698.1"/>
    </source>
</evidence>
<dbReference type="PRINTS" id="PR00420">
    <property type="entry name" value="RNGMNOXGNASE"/>
</dbReference>
<evidence type="ECO:0000256" key="3">
    <source>
        <dbReference type="ARBA" id="ARBA00022827"/>
    </source>
</evidence>
<evidence type="ECO:0000313" key="6">
    <source>
        <dbReference type="EMBL" id="RLP84483.1"/>
    </source>
</evidence>
<evidence type="ECO:0000313" key="7">
    <source>
        <dbReference type="Proteomes" id="UP000269438"/>
    </source>
</evidence>
<keyword evidence="2" id="KW-0285">Flavoprotein</keyword>
<dbReference type="GO" id="GO:0016709">
    <property type="term" value="F:oxidoreductase activity, acting on paired donors, with incorporation or reduction of molecular oxygen, NAD(P)H as one donor, and incorporation of one atom of oxygen"/>
    <property type="evidence" value="ECO:0007669"/>
    <property type="project" value="UniProtKB-ARBA"/>
</dbReference>
<organism evidence="5 7">
    <name type="scientific">Mycetocola lacteus</name>
    <dbReference type="NCBI Taxonomy" id="76637"/>
    <lineage>
        <taxon>Bacteria</taxon>
        <taxon>Bacillati</taxon>
        <taxon>Actinomycetota</taxon>
        <taxon>Actinomycetes</taxon>
        <taxon>Micrococcales</taxon>
        <taxon>Microbacteriaceae</taxon>
        <taxon>Mycetocola</taxon>
    </lineage>
</organism>
<sequence length="483" mass="52696">MTSVNDADVLIVGAGPVGLVIAHELAHAGVRARIIDHRERATRHSKANVVWPRSLELLARLNLAEPLLRQAHQIEHVGFTQRGQSPQIHDLAELTDTEFPFALTLPQPDIEFLCEQRLHQFRVHVERGTKFLDASQDASGVLTTLRRADGTPEYGRFAWVIGADGSKSRVRECAGIAFVGEVVPVDYTLVDAVAQGIAADQGSYYFDSQRSLAIAPIGADLFRFATSNLSPEEGSVRLAIQHLLDSFEISGRIGTVRYRADFRSETRQAATYRAGRVLLAGDAAHVGTPASGQGMNTGIQDAIALGWRLGRVLLGHLGETSLDDYARERRAHVDTVLALTRAQTARVDEHGEDGREAPALPGLRQLAQLDTEYGAGHDRVPPLPASAAHRRASIDGTSPTVLLYPGSVYSAAHWQRTVLRVRAETPGYFRVIDLAGIAGGLGFRAVIGPARTALIVRPDQHIDQRLDPDAIRVHTFTQLGWRR</sequence>
<comment type="caution">
    <text evidence="5">The sequence shown here is derived from an EMBL/GenBank/DDBJ whole genome shotgun (WGS) entry which is preliminary data.</text>
</comment>
<dbReference type="OrthoDB" id="4246007at2"/>
<feature type="domain" description="FAD-binding" evidence="4">
    <location>
        <begin position="6"/>
        <end position="337"/>
    </location>
</feature>
<comment type="cofactor">
    <cofactor evidence="1">
        <name>FAD</name>
        <dbReference type="ChEBI" id="CHEBI:57692"/>
    </cofactor>
</comment>
<protein>
    <recommendedName>
        <fullName evidence="4">FAD-binding domain-containing protein</fullName>
    </recommendedName>
</protein>
<dbReference type="InterPro" id="IPR036188">
    <property type="entry name" value="FAD/NAD-bd_sf"/>
</dbReference>
<keyword evidence="3" id="KW-0274">FAD</keyword>
<evidence type="ECO:0000259" key="4">
    <source>
        <dbReference type="Pfam" id="PF01494"/>
    </source>
</evidence>
<evidence type="ECO:0000256" key="1">
    <source>
        <dbReference type="ARBA" id="ARBA00001974"/>
    </source>
</evidence>
<dbReference type="InterPro" id="IPR050641">
    <property type="entry name" value="RIFMO-like"/>
</dbReference>
<dbReference type="PANTHER" id="PTHR43004:SF19">
    <property type="entry name" value="BINDING MONOOXYGENASE, PUTATIVE (JCVI)-RELATED"/>
    <property type="match status" value="1"/>
</dbReference>
<evidence type="ECO:0000256" key="2">
    <source>
        <dbReference type="ARBA" id="ARBA00022630"/>
    </source>
</evidence>
<dbReference type="GO" id="GO:0071949">
    <property type="term" value="F:FAD binding"/>
    <property type="evidence" value="ECO:0007669"/>
    <property type="project" value="InterPro"/>
</dbReference>
<dbReference type="AlphaFoldDB" id="A0A3L7AMJ2"/>
<dbReference type="Proteomes" id="UP000269438">
    <property type="component" value="Unassembled WGS sequence"/>
</dbReference>
<dbReference type="PANTHER" id="PTHR43004">
    <property type="entry name" value="TRK SYSTEM POTASSIUM UPTAKE PROTEIN"/>
    <property type="match status" value="1"/>
</dbReference>
<name>A0A3L7AMJ2_9MICO</name>
<dbReference type="EMBL" id="RCUY01000001">
    <property type="protein sequence ID" value="RLP84483.1"/>
    <property type="molecule type" value="Genomic_DNA"/>
</dbReference>